<accession>A6GAX7</accession>
<dbReference type="Proteomes" id="UP000005801">
    <property type="component" value="Unassembled WGS sequence"/>
</dbReference>
<protein>
    <submittedName>
        <fullName evidence="1">Uncharacterized protein</fullName>
    </submittedName>
</protein>
<evidence type="ECO:0000313" key="2">
    <source>
        <dbReference type="Proteomes" id="UP000005801"/>
    </source>
</evidence>
<dbReference type="EMBL" id="ABCS01000054">
    <property type="protein sequence ID" value="EDM76962.1"/>
    <property type="molecule type" value="Genomic_DNA"/>
</dbReference>
<name>A6GAX7_9BACT</name>
<organism evidence="1 2">
    <name type="scientific">Plesiocystis pacifica SIR-1</name>
    <dbReference type="NCBI Taxonomy" id="391625"/>
    <lineage>
        <taxon>Bacteria</taxon>
        <taxon>Pseudomonadati</taxon>
        <taxon>Myxococcota</taxon>
        <taxon>Polyangia</taxon>
        <taxon>Nannocystales</taxon>
        <taxon>Nannocystaceae</taxon>
        <taxon>Plesiocystis</taxon>
    </lineage>
</organism>
<dbReference type="AlphaFoldDB" id="A6GAX7"/>
<keyword evidence="2" id="KW-1185">Reference proteome</keyword>
<gene>
    <name evidence="1" type="ORF">PPSIR1_13150</name>
</gene>
<dbReference type="STRING" id="391625.PPSIR1_13150"/>
<comment type="caution">
    <text evidence="1">The sequence shown here is derived from an EMBL/GenBank/DDBJ whole genome shotgun (WGS) entry which is preliminary data.</text>
</comment>
<evidence type="ECO:0000313" key="1">
    <source>
        <dbReference type="EMBL" id="EDM76962.1"/>
    </source>
</evidence>
<proteinExistence type="predicted"/>
<sequence>MRGVAEVGPGWEVRLWPLAARMLGRVRRASTVNGGTAWVKRSTTRSGAIMASRLCDML</sequence>
<reference evidence="1 2" key="1">
    <citation type="submission" date="2007-06" db="EMBL/GenBank/DDBJ databases">
        <authorList>
            <person name="Shimkets L."/>
            <person name="Ferriera S."/>
            <person name="Johnson J."/>
            <person name="Kravitz S."/>
            <person name="Beeson K."/>
            <person name="Sutton G."/>
            <person name="Rogers Y.-H."/>
            <person name="Friedman R."/>
            <person name="Frazier M."/>
            <person name="Venter J.C."/>
        </authorList>
    </citation>
    <scope>NUCLEOTIDE SEQUENCE [LARGE SCALE GENOMIC DNA]</scope>
    <source>
        <strain evidence="1 2">SIR-1</strain>
    </source>
</reference>